<dbReference type="Proteomes" id="UP001283361">
    <property type="component" value="Unassembled WGS sequence"/>
</dbReference>
<feature type="region of interest" description="Disordered" evidence="1">
    <location>
        <begin position="1"/>
        <end position="35"/>
    </location>
</feature>
<feature type="compositionally biased region" description="Polar residues" evidence="1">
    <location>
        <begin position="1"/>
        <end position="10"/>
    </location>
</feature>
<feature type="compositionally biased region" description="Polar residues" evidence="1">
    <location>
        <begin position="116"/>
        <end position="125"/>
    </location>
</feature>
<reference evidence="2" key="1">
    <citation type="journal article" date="2023" name="G3 (Bethesda)">
        <title>A reference genome for the long-term kleptoplast-retaining sea slug Elysia crispata morphotype clarki.</title>
        <authorList>
            <person name="Eastman K.E."/>
            <person name="Pendleton A.L."/>
            <person name="Shaikh M.A."/>
            <person name="Suttiyut T."/>
            <person name="Ogas R."/>
            <person name="Tomko P."/>
            <person name="Gavelis G."/>
            <person name="Widhalm J.R."/>
            <person name="Wisecaver J.H."/>
        </authorList>
    </citation>
    <scope>NUCLEOTIDE SEQUENCE</scope>
    <source>
        <strain evidence="2">ECLA1</strain>
    </source>
</reference>
<keyword evidence="3" id="KW-1185">Reference proteome</keyword>
<evidence type="ECO:0000313" key="3">
    <source>
        <dbReference type="Proteomes" id="UP001283361"/>
    </source>
</evidence>
<sequence>MCPNVTSSYFPSPSEPCPTPDPRHSSIKPPSSGRGRFLEKLNCSIERLKSCQGSPIDQITRPLTNENLGSHWQQKAEQMDGPRNWGKRRQRSCTQGNRRARLEADSGRTGWPHTHNPPSDSNINENCLEWSVRRKSSTVNAAPGNTSKTGSCRNLRDV</sequence>
<organism evidence="2 3">
    <name type="scientific">Elysia crispata</name>
    <name type="common">lettuce slug</name>
    <dbReference type="NCBI Taxonomy" id="231223"/>
    <lineage>
        <taxon>Eukaryota</taxon>
        <taxon>Metazoa</taxon>
        <taxon>Spiralia</taxon>
        <taxon>Lophotrochozoa</taxon>
        <taxon>Mollusca</taxon>
        <taxon>Gastropoda</taxon>
        <taxon>Heterobranchia</taxon>
        <taxon>Euthyneura</taxon>
        <taxon>Panpulmonata</taxon>
        <taxon>Sacoglossa</taxon>
        <taxon>Placobranchoidea</taxon>
        <taxon>Plakobranchidae</taxon>
        <taxon>Elysia</taxon>
    </lineage>
</organism>
<name>A0AAE0ZKJ8_9GAST</name>
<accession>A0AAE0ZKJ8</accession>
<dbReference type="EMBL" id="JAWDGP010003786">
    <property type="protein sequence ID" value="KAK3770890.1"/>
    <property type="molecule type" value="Genomic_DNA"/>
</dbReference>
<feature type="region of interest" description="Disordered" evidence="1">
    <location>
        <begin position="55"/>
        <end position="158"/>
    </location>
</feature>
<evidence type="ECO:0000256" key="1">
    <source>
        <dbReference type="SAM" id="MobiDB-lite"/>
    </source>
</evidence>
<gene>
    <name evidence="2" type="ORF">RRG08_036489</name>
</gene>
<evidence type="ECO:0000313" key="2">
    <source>
        <dbReference type="EMBL" id="KAK3770890.1"/>
    </source>
</evidence>
<feature type="compositionally biased region" description="Polar residues" evidence="1">
    <location>
        <begin position="55"/>
        <end position="76"/>
    </location>
</feature>
<proteinExistence type="predicted"/>
<feature type="compositionally biased region" description="Polar residues" evidence="1">
    <location>
        <begin position="137"/>
        <end position="152"/>
    </location>
</feature>
<comment type="caution">
    <text evidence="2">The sequence shown here is derived from an EMBL/GenBank/DDBJ whole genome shotgun (WGS) entry which is preliminary data.</text>
</comment>
<dbReference type="AlphaFoldDB" id="A0AAE0ZKJ8"/>
<protein>
    <submittedName>
        <fullName evidence="2">Uncharacterized protein</fullName>
    </submittedName>
</protein>